<dbReference type="EMBL" id="CH476740">
    <property type="protein sequence ID" value="EIE86636.1"/>
    <property type="molecule type" value="Genomic_DNA"/>
</dbReference>
<sequence length="63" mass="7211">MDNKSALALKHLKLLCYPITIGCPLPSSDSEHMVLLGGFWIIWLKKFFYLPQPVLNVFRSGVY</sequence>
<accession>I1CDV6</accession>
<dbReference type="RefSeq" id="XP_067522032.1">
    <property type="nucleotide sequence ID" value="XM_067665931.1"/>
</dbReference>
<proteinExistence type="predicted"/>
<protein>
    <submittedName>
        <fullName evidence="1">Uncharacterized protein</fullName>
    </submittedName>
</protein>
<evidence type="ECO:0000313" key="2">
    <source>
        <dbReference type="Proteomes" id="UP000009138"/>
    </source>
</evidence>
<dbReference type="GeneID" id="93618312"/>
<gene>
    <name evidence="1" type="ORF">RO3G_11347</name>
</gene>
<organism evidence="1 2">
    <name type="scientific">Rhizopus delemar (strain RA 99-880 / ATCC MYA-4621 / FGSC 9543 / NRRL 43880)</name>
    <name type="common">Mucormycosis agent</name>
    <name type="synonym">Rhizopus arrhizus var. delemar</name>
    <dbReference type="NCBI Taxonomy" id="246409"/>
    <lineage>
        <taxon>Eukaryota</taxon>
        <taxon>Fungi</taxon>
        <taxon>Fungi incertae sedis</taxon>
        <taxon>Mucoromycota</taxon>
        <taxon>Mucoromycotina</taxon>
        <taxon>Mucoromycetes</taxon>
        <taxon>Mucorales</taxon>
        <taxon>Mucorineae</taxon>
        <taxon>Rhizopodaceae</taxon>
        <taxon>Rhizopus</taxon>
    </lineage>
</organism>
<dbReference type="AlphaFoldDB" id="I1CDV6"/>
<dbReference type="InParanoid" id="I1CDV6"/>
<reference evidence="1 2" key="1">
    <citation type="journal article" date="2009" name="PLoS Genet.">
        <title>Genomic analysis of the basal lineage fungus Rhizopus oryzae reveals a whole-genome duplication.</title>
        <authorList>
            <person name="Ma L.-J."/>
            <person name="Ibrahim A.S."/>
            <person name="Skory C."/>
            <person name="Grabherr M.G."/>
            <person name="Burger G."/>
            <person name="Butler M."/>
            <person name="Elias M."/>
            <person name="Idnurm A."/>
            <person name="Lang B.F."/>
            <person name="Sone T."/>
            <person name="Abe A."/>
            <person name="Calvo S.E."/>
            <person name="Corrochano L.M."/>
            <person name="Engels R."/>
            <person name="Fu J."/>
            <person name="Hansberg W."/>
            <person name="Kim J.-M."/>
            <person name="Kodira C.D."/>
            <person name="Koehrsen M.J."/>
            <person name="Liu B."/>
            <person name="Miranda-Saavedra D."/>
            <person name="O'Leary S."/>
            <person name="Ortiz-Castellanos L."/>
            <person name="Poulter R."/>
            <person name="Rodriguez-Romero J."/>
            <person name="Ruiz-Herrera J."/>
            <person name="Shen Y.-Q."/>
            <person name="Zeng Q."/>
            <person name="Galagan J."/>
            <person name="Birren B.W."/>
            <person name="Cuomo C.A."/>
            <person name="Wickes B.L."/>
        </authorList>
    </citation>
    <scope>NUCLEOTIDE SEQUENCE [LARGE SCALE GENOMIC DNA]</scope>
    <source>
        <strain evidence="2">RA 99-880 / ATCC MYA-4621 / FGSC 9543 / NRRL 43880</strain>
    </source>
</reference>
<name>I1CDV6_RHIO9</name>
<dbReference type="VEuPathDB" id="FungiDB:RO3G_11347"/>
<evidence type="ECO:0000313" key="1">
    <source>
        <dbReference type="EMBL" id="EIE86636.1"/>
    </source>
</evidence>
<keyword evidence="2" id="KW-1185">Reference proteome</keyword>
<dbReference type="Proteomes" id="UP000009138">
    <property type="component" value="Unassembled WGS sequence"/>
</dbReference>